<accession>A0A967AG91</accession>
<keyword evidence="1" id="KW-0472">Membrane</keyword>
<evidence type="ECO:0000313" key="2">
    <source>
        <dbReference type="EMBL" id="NGZ90688.1"/>
    </source>
</evidence>
<comment type="caution">
    <text evidence="2">The sequence shown here is derived from an EMBL/GenBank/DDBJ whole genome shotgun (WGS) entry which is preliminary data.</text>
</comment>
<protein>
    <recommendedName>
        <fullName evidence="4">Lipopolysaccharide assembly protein A domain-containing protein</fullName>
    </recommendedName>
</protein>
<dbReference type="EMBL" id="JAANAS010000094">
    <property type="protein sequence ID" value="NGZ90688.1"/>
    <property type="molecule type" value="Genomic_DNA"/>
</dbReference>
<organism evidence="2 3">
    <name type="scientific">Psychroflexus maritimus</name>
    <dbReference type="NCBI Taxonomy" id="2714865"/>
    <lineage>
        <taxon>Bacteria</taxon>
        <taxon>Pseudomonadati</taxon>
        <taxon>Bacteroidota</taxon>
        <taxon>Flavobacteriia</taxon>
        <taxon>Flavobacteriales</taxon>
        <taxon>Flavobacteriaceae</taxon>
        <taxon>Psychroflexus</taxon>
    </lineage>
</organism>
<feature type="transmembrane region" description="Helical" evidence="1">
    <location>
        <begin position="42"/>
        <end position="62"/>
    </location>
</feature>
<keyword evidence="1" id="KW-0812">Transmembrane</keyword>
<evidence type="ECO:0008006" key="4">
    <source>
        <dbReference type="Google" id="ProtNLM"/>
    </source>
</evidence>
<keyword evidence="1" id="KW-1133">Transmembrane helix</keyword>
<reference evidence="2" key="1">
    <citation type="submission" date="2020-03" db="EMBL/GenBank/DDBJ databases">
        <title>Psychroflexus Maritimus sp. nov., isolate from marine sediment.</title>
        <authorList>
            <person name="Zhong Y.-L."/>
        </authorList>
    </citation>
    <scope>NUCLEOTIDE SEQUENCE</scope>
    <source>
        <strain evidence="2">C1</strain>
    </source>
</reference>
<name>A0A967AG91_9FLAO</name>
<dbReference type="AlphaFoldDB" id="A0A967AG91"/>
<dbReference type="Proteomes" id="UP000643701">
    <property type="component" value="Unassembled WGS sequence"/>
</dbReference>
<proteinExistence type="predicted"/>
<evidence type="ECO:0000256" key="1">
    <source>
        <dbReference type="SAM" id="Phobius"/>
    </source>
</evidence>
<sequence>MSVIKKILFFLIIACIAVFIFQNLNSINIRFITWELRITQSVLIVIVYVLGMLSGGLLLSILKKLWSDQKKV</sequence>
<keyword evidence="3" id="KW-1185">Reference proteome</keyword>
<gene>
    <name evidence="2" type="ORF">G7034_10540</name>
</gene>
<evidence type="ECO:0000313" key="3">
    <source>
        <dbReference type="Proteomes" id="UP000643701"/>
    </source>
</evidence>
<dbReference type="RefSeq" id="WP_166400921.1">
    <property type="nucleotide sequence ID" value="NZ_JAANAS010000094.1"/>
</dbReference>